<reference evidence="1" key="1">
    <citation type="submission" date="2023-07" db="EMBL/GenBank/DDBJ databases">
        <title>Chromosome-level genome assembly of Artemia franciscana.</title>
        <authorList>
            <person name="Jo E."/>
        </authorList>
    </citation>
    <scope>NUCLEOTIDE SEQUENCE</scope>
    <source>
        <tissue evidence="1">Whole body</tissue>
    </source>
</reference>
<dbReference type="AlphaFoldDB" id="A0AA88HCV0"/>
<dbReference type="Proteomes" id="UP001187531">
    <property type="component" value="Unassembled WGS sequence"/>
</dbReference>
<sequence length="83" mass="9645">MTHEWPSIRLSTGQKGFEPVFLAVSDMLLKKIQYDYNSEQIDAIFDVAVDNDSENVWQIYLKTIIEILYDIAVLYYSKVIPVV</sequence>
<comment type="caution">
    <text evidence="1">The sequence shown here is derived from an EMBL/GenBank/DDBJ whole genome shotgun (WGS) entry which is preliminary data.</text>
</comment>
<keyword evidence="2" id="KW-1185">Reference proteome</keyword>
<name>A0AA88HCV0_ARTSF</name>
<feature type="non-terminal residue" evidence="1">
    <location>
        <position position="1"/>
    </location>
</feature>
<evidence type="ECO:0000313" key="2">
    <source>
        <dbReference type="Proteomes" id="UP001187531"/>
    </source>
</evidence>
<dbReference type="EMBL" id="JAVRJZ010000130">
    <property type="protein sequence ID" value="KAK2702967.1"/>
    <property type="molecule type" value="Genomic_DNA"/>
</dbReference>
<gene>
    <name evidence="1" type="ORF">QYM36_018461</name>
</gene>
<organism evidence="1 2">
    <name type="scientific">Artemia franciscana</name>
    <name type="common">Brine shrimp</name>
    <name type="synonym">Artemia sanfranciscana</name>
    <dbReference type="NCBI Taxonomy" id="6661"/>
    <lineage>
        <taxon>Eukaryota</taxon>
        <taxon>Metazoa</taxon>
        <taxon>Ecdysozoa</taxon>
        <taxon>Arthropoda</taxon>
        <taxon>Crustacea</taxon>
        <taxon>Branchiopoda</taxon>
        <taxon>Anostraca</taxon>
        <taxon>Artemiidae</taxon>
        <taxon>Artemia</taxon>
    </lineage>
</organism>
<protein>
    <submittedName>
        <fullName evidence="1">Uncharacterized protein</fullName>
    </submittedName>
</protein>
<evidence type="ECO:0000313" key="1">
    <source>
        <dbReference type="EMBL" id="KAK2702967.1"/>
    </source>
</evidence>
<accession>A0AA88HCV0</accession>
<proteinExistence type="predicted"/>